<proteinExistence type="predicted"/>
<keyword evidence="7" id="KW-1015">Disulfide bond</keyword>
<keyword evidence="4 11" id="KW-1133">Transmembrane helix</keyword>
<evidence type="ECO:0000256" key="2">
    <source>
        <dbReference type="ARBA" id="ARBA00022475"/>
    </source>
</evidence>
<dbReference type="GeneID" id="103681767"/>
<dbReference type="PRINTS" id="PR01728">
    <property type="entry name" value="KISS1RECEPTR"/>
</dbReference>
<protein>
    <submittedName>
        <fullName evidence="14">KiSS-1 receptor isoform X2</fullName>
    </submittedName>
</protein>
<dbReference type="InterPro" id="IPR008103">
    <property type="entry name" value="KiSS_1_rcpt"/>
</dbReference>
<reference evidence="14" key="1">
    <citation type="submission" date="2025-08" db="UniProtKB">
        <authorList>
            <consortium name="RefSeq"/>
        </authorList>
    </citation>
    <scope>IDENTIFICATION</scope>
    <source>
        <tissue evidence="14">Whole blood</tissue>
    </source>
</reference>
<feature type="transmembrane region" description="Helical" evidence="11">
    <location>
        <begin position="33"/>
        <end position="58"/>
    </location>
</feature>
<evidence type="ECO:0000313" key="14">
    <source>
        <dbReference type="RefSeq" id="XP_040485718.1"/>
    </source>
</evidence>
<dbReference type="Pfam" id="PF00001">
    <property type="entry name" value="7tm_1"/>
    <property type="match status" value="1"/>
</dbReference>
<keyword evidence="13" id="KW-1185">Reference proteome</keyword>
<keyword evidence="2" id="KW-1003">Cell membrane</keyword>
<dbReference type="Proteomes" id="UP000261680">
    <property type="component" value="Unplaced"/>
</dbReference>
<dbReference type="InterPro" id="IPR017452">
    <property type="entry name" value="GPCR_Rhodpsn_7TM"/>
</dbReference>
<gene>
    <name evidence="14" type="primary">KISS1R</name>
</gene>
<sequence>MSAVATSAPNASWGSLANASAGQAPERRPVDAWLVPLFFAALMLLGLAGNSLVIFVICRHKQMRTVTNFYIANLAATDVTFLLCCVPFTALLYPLPAWVLGDFMCKFVNYMQQSRVSEDPKWPPQTSTILSGVLSGVALSCPFNPWLLETFPGHVPFVPECLDIWGEPQYGRRQTGPRPDTGRNAQLSALAGLGSGHVRHPDRHERGPLAPRRCRRRCSLCTASRRGPAPTAVRSSLAAPSSAPSRSTTCWRSTCCLWPPPVPATGPCCATWAARPCAPRPQTAPCRGSCWQSERALCGPRSRGWWPLWCCSSRPAGGPSSCSWCCRRWARRAPGTRAATRLTRSRSGHTACPTATPR</sequence>
<evidence type="ECO:0000313" key="13">
    <source>
        <dbReference type="Proteomes" id="UP000261680"/>
    </source>
</evidence>
<comment type="subcellular location">
    <subcellularLocation>
        <location evidence="1">Cell membrane</location>
        <topology evidence="1">Multi-pass membrane protein</topology>
    </subcellularLocation>
</comment>
<dbReference type="SUPFAM" id="SSF81321">
    <property type="entry name" value="Family A G protein-coupled receptor-like"/>
    <property type="match status" value="1"/>
</dbReference>
<keyword evidence="10" id="KW-0807">Transducer</keyword>
<dbReference type="GO" id="GO:0005886">
    <property type="term" value="C:plasma membrane"/>
    <property type="evidence" value="ECO:0007669"/>
    <property type="project" value="UniProtKB-SubCell"/>
</dbReference>
<dbReference type="PRINTS" id="PR00237">
    <property type="entry name" value="GPCRRHODOPSN"/>
</dbReference>
<dbReference type="InterPro" id="IPR000276">
    <property type="entry name" value="GPCR_Rhodpsn"/>
</dbReference>
<dbReference type="PANTHER" id="PTHR45695:SF23">
    <property type="entry name" value="GALANIN-LIKE G-PROTEIN COUPLED RECEPTOR NPR-9"/>
    <property type="match status" value="1"/>
</dbReference>
<dbReference type="AlphaFoldDB" id="A0A8M1FQR6"/>
<dbReference type="PROSITE" id="PS50262">
    <property type="entry name" value="G_PROTEIN_RECEP_F1_2"/>
    <property type="match status" value="1"/>
</dbReference>
<keyword evidence="5" id="KW-0297">G-protein coupled receptor</keyword>
<dbReference type="CTD" id="84634"/>
<evidence type="ECO:0000256" key="1">
    <source>
        <dbReference type="ARBA" id="ARBA00004651"/>
    </source>
</evidence>
<keyword evidence="3 11" id="KW-0812">Transmembrane</keyword>
<feature type="domain" description="G-protein coupled receptors family 1 profile" evidence="12">
    <location>
        <begin position="49"/>
        <end position="111"/>
    </location>
</feature>
<evidence type="ECO:0000256" key="3">
    <source>
        <dbReference type="ARBA" id="ARBA00022692"/>
    </source>
</evidence>
<evidence type="ECO:0000256" key="10">
    <source>
        <dbReference type="ARBA" id="ARBA00023224"/>
    </source>
</evidence>
<evidence type="ECO:0000256" key="8">
    <source>
        <dbReference type="ARBA" id="ARBA00023170"/>
    </source>
</evidence>
<keyword evidence="6 11" id="KW-0472">Membrane</keyword>
<evidence type="ECO:0000256" key="11">
    <source>
        <dbReference type="SAM" id="Phobius"/>
    </source>
</evidence>
<organism evidence="13 14">
    <name type="scientific">Ursus maritimus</name>
    <name type="common">Polar bear</name>
    <name type="synonym">Thalarctos maritimus</name>
    <dbReference type="NCBI Taxonomy" id="29073"/>
    <lineage>
        <taxon>Eukaryota</taxon>
        <taxon>Metazoa</taxon>
        <taxon>Chordata</taxon>
        <taxon>Craniata</taxon>
        <taxon>Vertebrata</taxon>
        <taxon>Euteleostomi</taxon>
        <taxon>Mammalia</taxon>
        <taxon>Eutheria</taxon>
        <taxon>Laurasiatheria</taxon>
        <taxon>Carnivora</taxon>
        <taxon>Caniformia</taxon>
        <taxon>Ursidae</taxon>
        <taxon>Ursus</taxon>
    </lineage>
</organism>
<evidence type="ECO:0000256" key="9">
    <source>
        <dbReference type="ARBA" id="ARBA00023180"/>
    </source>
</evidence>
<evidence type="ECO:0000256" key="7">
    <source>
        <dbReference type="ARBA" id="ARBA00023157"/>
    </source>
</evidence>
<dbReference type="Gene3D" id="1.20.1070.10">
    <property type="entry name" value="Rhodopsin 7-helix transmembrane proteins"/>
    <property type="match status" value="1"/>
</dbReference>
<evidence type="ECO:0000256" key="5">
    <source>
        <dbReference type="ARBA" id="ARBA00023040"/>
    </source>
</evidence>
<keyword evidence="8 14" id="KW-0675">Receptor</keyword>
<evidence type="ECO:0000256" key="6">
    <source>
        <dbReference type="ARBA" id="ARBA00023136"/>
    </source>
</evidence>
<evidence type="ECO:0000259" key="12">
    <source>
        <dbReference type="PROSITE" id="PS50262"/>
    </source>
</evidence>
<name>A0A8M1FQR6_URSMA</name>
<evidence type="ECO:0000256" key="4">
    <source>
        <dbReference type="ARBA" id="ARBA00022989"/>
    </source>
</evidence>
<feature type="transmembrane region" description="Helical" evidence="11">
    <location>
        <begin position="70"/>
        <end position="95"/>
    </location>
</feature>
<dbReference type="GO" id="GO:0004930">
    <property type="term" value="F:G protein-coupled receptor activity"/>
    <property type="evidence" value="ECO:0007669"/>
    <property type="project" value="UniProtKB-KW"/>
</dbReference>
<keyword evidence="9" id="KW-0325">Glycoprotein</keyword>
<dbReference type="RefSeq" id="XP_040485718.1">
    <property type="nucleotide sequence ID" value="XM_040629784.1"/>
</dbReference>
<accession>A0A8M1FQR6</accession>
<dbReference type="PANTHER" id="PTHR45695">
    <property type="entry name" value="LEUCOKININ RECEPTOR-RELATED"/>
    <property type="match status" value="1"/>
</dbReference>